<sequence length="97" mass="11196">MFEDVGILYIDAVYKLALTEYTTKIATFIAVCLFNKSFVPILKMLTFMEIKIDAEAHLFAVKHDNIRVERSEIRASEASEEARTARLEERTTEIAFF</sequence>
<protein>
    <submittedName>
        <fullName evidence="1">Uncharacterized protein</fullName>
    </submittedName>
</protein>
<dbReference type="Proteomes" id="UP000887116">
    <property type="component" value="Unassembled WGS sequence"/>
</dbReference>
<organism evidence="1 2">
    <name type="scientific">Trichonephila clavata</name>
    <name type="common">Joro spider</name>
    <name type="synonym">Nephila clavata</name>
    <dbReference type="NCBI Taxonomy" id="2740835"/>
    <lineage>
        <taxon>Eukaryota</taxon>
        <taxon>Metazoa</taxon>
        <taxon>Ecdysozoa</taxon>
        <taxon>Arthropoda</taxon>
        <taxon>Chelicerata</taxon>
        <taxon>Arachnida</taxon>
        <taxon>Araneae</taxon>
        <taxon>Araneomorphae</taxon>
        <taxon>Entelegynae</taxon>
        <taxon>Araneoidea</taxon>
        <taxon>Nephilidae</taxon>
        <taxon>Trichonephila</taxon>
    </lineage>
</organism>
<gene>
    <name evidence="1" type="ORF">TNCT_517071</name>
</gene>
<evidence type="ECO:0000313" key="2">
    <source>
        <dbReference type="Proteomes" id="UP000887116"/>
    </source>
</evidence>
<reference evidence="1" key="1">
    <citation type="submission" date="2020-07" db="EMBL/GenBank/DDBJ databases">
        <title>Multicomponent nature underlies the extraordinary mechanical properties of spider dragline silk.</title>
        <authorList>
            <person name="Kono N."/>
            <person name="Nakamura H."/>
            <person name="Mori M."/>
            <person name="Yoshida Y."/>
            <person name="Ohtoshi R."/>
            <person name="Malay A.D."/>
            <person name="Moran D.A.P."/>
            <person name="Tomita M."/>
            <person name="Numata K."/>
            <person name="Arakawa K."/>
        </authorList>
    </citation>
    <scope>NUCLEOTIDE SEQUENCE</scope>
</reference>
<comment type="caution">
    <text evidence="1">The sequence shown here is derived from an EMBL/GenBank/DDBJ whole genome shotgun (WGS) entry which is preliminary data.</text>
</comment>
<dbReference type="AlphaFoldDB" id="A0A8X6IAX1"/>
<proteinExistence type="predicted"/>
<name>A0A8X6IAX1_TRICU</name>
<dbReference type="EMBL" id="BMAO01023791">
    <property type="protein sequence ID" value="GFQ90962.1"/>
    <property type="molecule type" value="Genomic_DNA"/>
</dbReference>
<accession>A0A8X6IAX1</accession>
<keyword evidence="2" id="KW-1185">Reference proteome</keyword>
<evidence type="ECO:0000313" key="1">
    <source>
        <dbReference type="EMBL" id="GFQ90962.1"/>
    </source>
</evidence>